<organism evidence="10 11">
    <name type="scientific">Rhamnella rubrinervis</name>
    <dbReference type="NCBI Taxonomy" id="2594499"/>
    <lineage>
        <taxon>Eukaryota</taxon>
        <taxon>Viridiplantae</taxon>
        <taxon>Streptophyta</taxon>
        <taxon>Embryophyta</taxon>
        <taxon>Tracheophyta</taxon>
        <taxon>Spermatophyta</taxon>
        <taxon>Magnoliopsida</taxon>
        <taxon>eudicotyledons</taxon>
        <taxon>Gunneridae</taxon>
        <taxon>Pentapetalae</taxon>
        <taxon>rosids</taxon>
        <taxon>fabids</taxon>
        <taxon>Rosales</taxon>
        <taxon>Rhamnaceae</taxon>
        <taxon>rhamnoid group</taxon>
        <taxon>Rhamneae</taxon>
        <taxon>Rhamnella</taxon>
    </lineage>
</organism>
<evidence type="ECO:0000256" key="1">
    <source>
        <dbReference type="ARBA" id="ARBA00004479"/>
    </source>
</evidence>
<evidence type="ECO:0000256" key="3">
    <source>
        <dbReference type="ARBA" id="ARBA00022692"/>
    </source>
</evidence>
<evidence type="ECO:0000256" key="2">
    <source>
        <dbReference type="ARBA" id="ARBA00022614"/>
    </source>
</evidence>
<keyword evidence="6" id="KW-1133">Transmembrane helix</keyword>
<comment type="subcellular location">
    <subcellularLocation>
        <location evidence="1">Membrane</location>
        <topology evidence="1">Single-pass type I membrane protein</topology>
    </subcellularLocation>
</comment>
<dbReference type="Proteomes" id="UP000796880">
    <property type="component" value="Unassembled WGS sequence"/>
</dbReference>
<dbReference type="InterPro" id="IPR001611">
    <property type="entry name" value="Leu-rich_rpt"/>
</dbReference>
<keyword evidence="8" id="KW-0675">Receptor</keyword>
<dbReference type="OrthoDB" id="1740691at2759"/>
<evidence type="ECO:0000256" key="5">
    <source>
        <dbReference type="ARBA" id="ARBA00022737"/>
    </source>
</evidence>
<keyword evidence="2" id="KW-0433">Leucine-rich repeat</keyword>
<comment type="caution">
    <text evidence="10">The sequence shown here is derived from an EMBL/GenBank/DDBJ whole genome shotgun (WGS) entry which is preliminary data.</text>
</comment>
<evidence type="ECO:0000256" key="7">
    <source>
        <dbReference type="ARBA" id="ARBA00023136"/>
    </source>
</evidence>
<dbReference type="SUPFAM" id="SSF52058">
    <property type="entry name" value="L domain-like"/>
    <property type="match status" value="1"/>
</dbReference>
<dbReference type="Gene3D" id="3.80.10.10">
    <property type="entry name" value="Ribonuclease Inhibitor"/>
    <property type="match status" value="1"/>
</dbReference>
<accession>A0A8K0GQ18</accession>
<sequence length="59" mass="6722">MPQRHNCTKCRSLEANNFSGNVPPELGNMVSLKELRISDNGFESRIPEFIGNFTKLNRL</sequence>
<evidence type="ECO:0000256" key="9">
    <source>
        <dbReference type="ARBA" id="ARBA00023180"/>
    </source>
</evidence>
<keyword evidence="7" id="KW-0472">Membrane</keyword>
<dbReference type="Pfam" id="PF00560">
    <property type="entry name" value="LRR_1"/>
    <property type="match status" value="1"/>
</dbReference>
<keyword evidence="4" id="KW-0732">Signal</keyword>
<keyword evidence="11" id="KW-1185">Reference proteome</keyword>
<keyword evidence="3" id="KW-0812">Transmembrane</keyword>
<proteinExistence type="predicted"/>
<evidence type="ECO:0000256" key="4">
    <source>
        <dbReference type="ARBA" id="ARBA00022729"/>
    </source>
</evidence>
<dbReference type="PANTHER" id="PTHR27000:SF642">
    <property type="entry name" value="INACTIVE LEUCINE-RICH REPEAT RECEPTOR KINASE XIAO-RELATED"/>
    <property type="match status" value="1"/>
</dbReference>
<gene>
    <name evidence="10" type="ORF">FNV43_RR27323</name>
</gene>
<dbReference type="GO" id="GO:0016020">
    <property type="term" value="C:membrane"/>
    <property type="evidence" value="ECO:0007669"/>
    <property type="project" value="UniProtKB-SubCell"/>
</dbReference>
<evidence type="ECO:0000256" key="6">
    <source>
        <dbReference type="ARBA" id="ARBA00022989"/>
    </source>
</evidence>
<dbReference type="InterPro" id="IPR032675">
    <property type="entry name" value="LRR_dom_sf"/>
</dbReference>
<dbReference type="AlphaFoldDB" id="A0A8K0GQ18"/>
<keyword evidence="9" id="KW-0325">Glycoprotein</keyword>
<dbReference type="EMBL" id="VOIH02000012">
    <property type="protein sequence ID" value="KAF3432583.1"/>
    <property type="molecule type" value="Genomic_DNA"/>
</dbReference>
<evidence type="ECO:0000313" key="11">
    <source>
        <dbReference type="Proteomes" id="UP000796880"/>
    </source>
</evidence>
<reference evidence="10" key="1">
    <citation type="submission" date="2020-03" db="EMBL/GenBank/DDBJ databases">
        <title>A high-quality chromosome-level genome assembly of a woody plant with both climbing and erect habits, Rhamnella rubrinervis.</title>
        <authorList>
            <person name="Lu Z."/>
            <person name="Yang Y."/>
            <person name="Zhu X."/>
            <person name="Sun Y."/>
        </authorList>
    </citation>
    <scope>NUCLEOTIDE SEQUENCE</scope>
    <source>
        <strain evidence="10">BYM</strain>
        <tissue evidence="10">Leaf</tissue>
    </source>
</reference>
<dbReference type="PANTHER" id="PTHR27000">
    <property type="entry name" value="LEUCINE-RICH REPEAT RECEPTOR-LIKE PROTEIN KINASE FAMILY PROTEIN-RELATED"/>
    <property type="match status" value="1"/>
</dbReference>
<evidence type="ECO:0000256" key="8">
    <source>
        <dbReference type="ARBA" id="ARBA00023170"/>
    </source>
</evidence>
<keyword evidence="5" id="KW-0677">Repeat</keyword>
<protein>
    <submittedName>
        <fullName evidence="10">Uncharacterized protein</fullName>
    </submittedName>
</protein>
<name>A0A8K0GQ18_9ROSA</name>
<evidence type="ECO:0000313" key="10">
    <source>
        <dbReference type="EMBL" id="KAF3432583.1"/>
    </source>
</evidence>